<gene>
    <name evidence="1" type="ORF">GWI72_11730</name>
</gene>
<evidence type="ECO:0000313" key="2">
    <source>
        <dbReference type="Proteomes" id="UP000586722"/>
    </source>
</evidence>
<organism evidence="1 2">
    <name type="scientific">Pannonibacter tanglangensis</name>
    <dbReference type="NCBI Taxonomy" id="2750084"/>
    <lineage>
        <taxon>Bacteria</taxon>
        <taxon>Pseudomonadati</taxon>
        <taxon>Pseudomonadota</taxon>
        <taxon>Alphaproteobacteria</taxon>
        <taxon>Hyphomicrobiales</taxon>
        <taxon>Stappiaceae</taxon>
        <taxon>Pannonibacter</taxon>
    </lineage>
</organism>
<dbReference type="PIRSF" id="PIRSF032064">
    <property type="entry name" value="UCP032064"/>
    <property type="match status" value="1"/>
</dbReference>
<sequence>MNWDNRGPSGGASRPLADLIGKAMQPAFRKRGFATADLVASWPDIVGERYGERVRPERLLWPRPVERDGEALPEPATLVVNTDGATALMLTHELPQVIARINAYFGWAAIGRIRIVQKPVTVPVRRRRPEIRPLTGDEQAELDRKLAGVEHEGLRKALEKLGSQVIARNRRA</sequence>
<dbReference type="InterPro" id="IPR007922">
    <property type="entry name" value="DciA-like"/>
</dbReference>
<dbReference type="EMBL" id="JAABLQ010000001">
    <property type="protein sequence ID" value="NBN78937.1"/>
    <property type="molecule type" value="Genomic_DNA"/>
</dbReference>
<reference evidence="1 2" key="1">
    <citation type="submission" date="2020-01" db="EMBL/GenBank/DDBJ databases">
        <authorList>
            <person name="Peng S.Y."/>
            <person name="Li J."/>
            <person name="Wang M."/>
            <person name="Wang L."/>
            <person name="Wang C.Q."/>
            <person name="Wang J.R."/>
        </authorList>
    </citation>
    <scope>NUCLEOTIDE SEQUENCE [LARGE SCALE GENOMIC DNA]</scope>
    <source>
        <strain evidence="1 2">XCT-53</strain>
    </source>
</reference>
<dbReference type="AlphaFoldDB" id="A0A7X5F369"/>
<protein>
    <submittedName>
        <fullName evidence="1">DUF721 domain-containing protein</fullName>
    </submittedName>
</protein>
<dbReference type="Proteomes" id="UP000586722">
    <property type="component" value="Unassembled WGS sequence"/>
</dbReference>
<keyword evidence="2" id="KW-1185">Reference proteome</keyword>
<dbReference type="Pfam" id="PF05258">
    <property type="entry name" value="DciA"/>
    <property type="match status" value="1"/>
</dbReference>
<evidence type="ECO:0000313" key="1">
    <source>
        <dbReference type="EMBL" id="NBN78937.1"/>
    </source>
</evidence>
<name>A0A7X5F369_9HYPH</name>
<comment type="caution">
    <text evidence="1">The sequence shown here is derived from an EMBL/GenBank/DDBJ whole genome shotgun (WGS) entry which is preliminary data.</text>
</comment>
<accession>A0A7X5F369</accession>
<proteinExistence type="predicted"/>
<dbReference type="RefSeq" id="WP_161676394.1">
    <property type="nucleotide sequence ID" value="NZ_JAABLP010000003.1"/>
</dbReference>
<dbReference type="InterPro" id="IPR010593">
    <property type="entry name" value="DUF1159"/>
</dbReference>